<feature type="compositionally biased region" description="Basic residues" evidence="1">
    <location>
        <begin position="1"/>
        <end position="12"/>
    </location>
</feature>
<reference evidence="2" key="1">
    <citation type="journal article" date="2020" name="Stud. Mycol.">
        <title>101 Dothideomycetes genomes: a test case for predicting lifestyles and emergence of pathogens.</title>
        <authorList>
            <person name="Haridas S."/>
            <person name="Albert R."/>
            <person name="Binder M."/>
            <person name="Bloem J."/>
            <person name="Labutti K."/>
            <person name="Salamov A."/>
            <person name="Andreopoulos B."/>
            <person name="Baker S."/>
            <person name="Barry K."/>
            <person name="Bills G."/>
            <person name="Bluhm B."/>
            <person name="Cannon C."/>
            <person name="Castanera R."/>
            <person name="Culley D."/>
            <person name="Daum C."/>
            <person name="Ezra D."/>
            <person name="Gonzalez J."/>
            <person name="Henrissat B."/>
            <person name="Kuo A."/>
            <person name="Liang C."/>
            <person name="Lipzen A."/>
            <person name="Lutzoni F."/>
            <person name="Magnuson J."/>
            <person name="Mondo S."/>
            <person name="Nolan M."/>
            <person name="Ohm R."/>
            <person name="Pangilinan J."/>
            <person name="Park H.-J."/>
            <person name="Ramirez L."/>
            <person name="Alfaro M."/>
            <person name="Sun H."/>
            <person name="Tritt A."/>
            <person name="Yoshinaga Y."/>
            <person name="Zwiers L.-H."/>
            <person name="Turgeon B."/>
            <person name="Goodwin S."/>
            <person name="Spatafora J."/>
            <person name="Crous P."/>
            <person name="Grigoriev I."/>
        </authorList>
    </citation>
    <scope>NUCLEOTIDE SEQUENCE</scope>
    <source>
        <strain evidence="2">CBS 113818</strain>
    </source>
</reference>
<accession>A0A6A7AJ96</accession>
<proteinExistence type="predicted"/>
<evidence type="ECO:0000256" key="1">
    <source>
        <dbReference type="SAM" id="MobiDB-lite"/>
    </source>
</evidence>
<evidence type="ECO:0008006" key="4">
    <source>
        <dbReference type="Google" id="ProtNLM"/>
    </source>
</evidence>
<dbReference type="OrthoDB" id="10660553at2759"/>
<evidence type="ECO:0000313" key="2">
    <source>
        <dbReference type="EMBL" id="KAF2832739.1"/>
    </source>
</evidence>
<sequence>MAPKKRAVKHKVLMLEPNTRSKAEGSSTKKRTAPQQVSSSRSTKRNKRPAKTRKICKFLELPAELRNVIYEYCRPERREILVHNTGVRLLTSTRILRKRTLLPLTHVNRQIRYKYLPTFMRGFHHTIRVLNIPAYTEAFPTLPENITGTIVLDLSDLAAASGSESGSFSYGYGVNLTSLLKLRNDYPILNITTTSSAAFPPCNTSEMSY</sequence>
<organism evidence="2 3">
    <name type="scientific">Ophiobolus disseminans</name>
    <dbReference type="NCBI Taxonomy" id="1469910"/>
    <lineage>
        <taxon>Eukaryota</taxon>
        <taxon>Fungi</taxon>
        <taxon>Dikarya</taxon>
        <taxon>Ascomycota</taxon>
        <taxon>Pezizomycotina</taxon>
        <taxon>Dothideomycetes</taxon>
        <taxon>Pleosporomycetidae</taxon>
        <taxon>Pleosporales</taxon>
        <taxon>Pleosporineae</taxon>
        <taxon>Phaeosphaeriaceae</taxon>
        <taxon>Ophiobolus</taxon>
    </lineage>
</organism>
<protein>
    <recommendedName>
        <fullName evidence="4">F-box domain-containing protein</fullName>
    </recommendedName>
</protein>
<name>A0A6A7AJ96_9PLEO</name>
<gene>
    <name evidence="2" type="ORF">CC86DRAFT_462949</name>
</gene>
<keyword evidence="3" id="KW-1185">Reference proteome</keyword>
<dbReference type="Proteomes" id="UP000799424">
    <property type="component" value="Unassembled WGS sequence"/>
</dbReference>
<dbReference type="EMBL" id="MU006217">
    <property type="protein sequence ID" value="KAF2832739.1"/>
    <property type="molecule type" value="Genomic_DNA"/>
</dbReference>
<dbReference type="AlphaFoldDB" id="A0A6A7AJ96"/>
<evidence type="ECO:0000313" key="3">
    <source>
        <dbReference type="Proteomes" id="UP000799424"/>
    </source>
</evidence>
<feature type="compositionally biased region" description="Basic residues" evidence="1">
    <location>
        <begin position="42"/>
        <end position="51"/>
    </location>
</feature>
<feature type="region of interest" description="Disordered" evidence="1">
    <location>
        <begin position="1"/>
        <end position="51"/>
    </location>
</feature>